<dbReference type="Proteomes" id="UP000199093">
    <property type="component" value="Unassembled WGS sequence"/>
</dbReference>
<evidence type="ECO:0000259" key="3">
    <source>
        <dbReference type="PROSITE" id="PS51186"/>
    </source>
</evidence>
<dbReference type="PANTHER" id="PTHR43420:SF44">
    <property type="entry name" value="ACETYLTRANSFERASE YPEA"/>
    <property type="match status" value="1"/>
</dbReference>
<dbReference type="InterPro" id="IPR000182">
    <property type="entry name" value="GNAT_dom"/>
</dbReference>
<evidence type="ECO:0000313" key="4">
    <source>
        <dbReference type="EMBL" id="SDI23104.1"/>
    </source>
</evidence>
<dbReference type="Pfam" id="PF00583">
    <property type="entry name" value="Acetyltransf_1"/>
    <property type="match status" value="1"/>
</dbReference>
<evidence type="ECO:0000256" key="2">
    <source>
        <dbReference type="ARBA" id="ARBA00023315"/>
    </source>
</evidence>
<dbReference type="OrthoDB" id="9804026at2"/>
<reference evidence="4 5" key="1">
    <citation type="submission" date="2016-10" db="EMBL/GenBank/DDBJ databases">
        <authorList>
            <person name="de Groot N.N."/>
        </authorList>
    </citation>
    <scope>NUCLEOTIDE SEQUENCE [LARGE SCALE GENOMIC DNA]</scope>
    <source>
        <strain evidence="4 5">DSM 26424</strain>
    </source>
</reference>
<evidence type="ECO:0000313" key="5">
    <source>
        <dbReference type="Proteomes" id="UP000199093"/>
    </source>
</evidence>
<accession>A0A1G8IVT7</accession>
<sequence>MTPAELAALSARAYRHMDPWGEADFAETLAHPLTLLVTGQGAFVLGRVVADEAEILALATDPAGQRRGLGRAVLTAFEAQAQARGAAQVFLEVAEANAPARGFYGACGYAVTGRRRDYYARPEGGRDDALLMARTLPLGHAPPAANPASDH</sequence>
<evidence type="ECO:0000256" key="1">
    <source>
        <dbReference type="ARBA" id="ARBA00022679"/>
    </source>
</evidence>
<keyword evidence="5" id="KW-1185">Reference proteome</keyword>
<dbReference type="Gene3D" id="3.40.630.30">
    <property type="match status" value="1"/>
</dbReference>
<keyword evidence="1 4" id="KW-0808">Transferase</keyword>
<dbReference type="SUPFAM" id="SSF55729">
    <property type="entry name" value="Acyl-CoA N-acyltransferases (Nat)"/>
    <property type="match status" value="1"/>
</dbReference>
<protein>
    <submittedName>
        <fullName evidence="4">Ribosomal-protein-alanine N-acetyltransferase</fullName>
    </submittedName>
</protein>
<proteinExistence type="predicted"/>
<dbReference type="EMBL" id="FNEJ01000002">
    <property type="protein sequence ID" value="SDI23104.1"/>
    <property type="molecule type" value="Genomic_DNA"/>
</dbReference>
<name>A0A1G8IVT7_9RHOB</name>
<dbReference type="PANTHER" id="PTHR43420">
    <property type="entry name" value="ACETYLTRANSFERASE"/>
    <property type="match status" value="1"/>
</dbReference>
<dbReference type="InterPro" id="IPR016181">
    <property type="entry name" value="Acyl_CoA_acyltransferase"/>
</dbReference>
<feature type="domain" description="N-acetyltransferase" evidence="3">
    <location>
        <begin position="1"/>
        <end position="137"/>
    </location>
</feature>
<dbReference type="PROSITE" id="PS51186">
    <property type="entry name" value="GNAT"/>
    <property type="match status" value="1"/>
</dbReference>
<dbReference type="CDD" id="cd04301">
    <property type="entry name" value="NAT_SF"/>
    <property type="match status" value="1"/>
</dbReference>
<dbReference type="STRING" id="555512.SAMN04487993_1002158"/>
<gene>
    <name evidence="4" type="ORF">SAMN04487993_1002158</name>
</gene>
<dbReference type="RefSeq" id="WP_089843429.1">
    <property type="nucleotide sequence ID" value="NZ_FNEJ01000002.1"/>
</dbReference>
<keyword evidence="2" id="KW-0012">Acyltransferase</keyword>
<organism evidence="4 5">
    <name type="scientific">Salipiger marinus</name>
    <dbReference type="NCBI Taxonomy" id="555512"/>
    <lineage>
        <taxon>Bacteria</taxon>
        <taxon>Pseudomonadati</taxon>
        <taxon>Pseudomonadota</taxon>
        <taxon>Alphaproteobacteria</taxon>
        <taxon>Rhodobacterales</taxon>
        <taxon>Roseobacteraceae</taxon>
        <taxon>Salipiger</taxon>
    </lineage>
</organism>
<dbReference type="GO" id="GO:0016747">
    <property type="term" value="F:acyltransferase activity, transferring groups other than amino-acyl groups"/>
    <property type="evidence" value="ECO:0007669"/>
    <property type="project" value="InterPro"/>
</dbReference>
<dbReference type="InterPro" id="IPR050680">
    <property type="entry name" value="YpeA/RimI_acetyltransf"/>
</dbReference>
<dbReference type="AlphaFoldDB" id="A0A1G8IVT7"/>